<keyword evidence="2" id="KW-1015">Disulfide bond</keyword>
<accession>D3AVL7</accession>
<dbReference type="Gene3D" id="2.60.120.260">
    <property type="entry name" value="Galactose-binding domain-like"/>
    <property type="match status" value="1"/>
</dbReference>
<gene>
    <name evidence="4" type="primary">tgrA4</name>
    <name evidence="4" type="ORF">PPL_00132</name>
</gene>
<dbReference type="CDD" id="cd00054">
    <property type="entry name" value="EGF_CA"/>
    <property type="match status" value="2"/>
</dbReference>
<keyword evidence="5" id="KW-1185">Reference proteome</keyword>
<protein>
    <submittedName>
        <fullName evidence="4">Immunoglobulin E-set domain-containing protein</fullName>
    </submittedName>
</protein>
<dbReference type="InParanoid" id="D3AVL7"/>
<dbReference type="Proteomes" id="UP000001396">
    <property type="component" value="Unassembled WGS sequence"/>
</dbReference>
<evidence type="ECO:0000259" key="3">
    <source>
        <dbReference type="PROSITE" id="PS50026"/>
    </source>
</evidence>
<dbReference type="Gene3D" id="2.10.25.10">
    <property type="entry name" value="Laminin"/>
    <property type="match status" value="1"/>
</dbReference>
<organism evidence="4 5">
    <name type="scientific">Heterostelium pallidum (strain ATCC 26659 / Pp 5 / PN500)</name>
    <name type="common">Cellular slime mold</name>
    <name type="synonym">Polysphondylium pallidum</name>
    <dbReference type="NCBI Taxonomy" id="670386"/>
    <lineage>
        <taxon>Eukaryota</taxon>
        <taxon>Amoebozoa</taxon>
        <taxon>Evosea</taxon>
        <taxon>Eumycetozoa</taxon>
        <taxon>Dictyostelia</taxon>
        <taxon>Acytosteliales</taxon>
        <taxon>Acytosteliaceae</taxon>
        <taxon>Heterostelium</taxon>
    </lineage>
</organism>
<evidence type="ECO:0000256" key="2">
    <source>
        <dbReference type="PROSITE-ProRule" id="PRU00076"/>
    </source>
</evidence>
<dbReference type="EMBL" id="ADBJ01000002">
    <property type="protein sequence ID" value="EFA86340.1"/>
    <property type="molecule type" value="Genomic_DNA"/>
</dbReference>
<comment type="caution">
    <text evidence="4">The sequence shown here is derived from an EMBL/GenBank/DDBJ whole genome shotgun (WGS) entry which is preliminary data.</text>
</comment>
<dbReference type="InterPro" id="IPR013783">
    <property type="entry name" value="Ig-like_fold"/>
</dbReference>
<feature type="disulfide bond" evidence="2">
    <location>
        <begin position="948"/>
        <end position="957"/>
    </location>
</feature>
<keyword evidence="1" id="KW-0325">Glycoprotein</keyword>
<dbReference type="OMA" id="YSTAICK"/>
<sequence>MSKFIFTIIYILYTISIINGQVFGPLYTKNLIDGDGVAVKGIFKAEFSPDYALDKPLKNLVILSSDTKSSIFRSTDNTSPLSNQAITTSLYTMPQYNNQNQAIAVYPNSTTFSSAVSITAIINFQNCNKGNCITSIDNTGGSAPKTNPILRWIYTNNAWTTVFTLFGRGATTGSLMFSPYYYQASNTQYYPTNDPAILPVSVPLGGEVDFLVYDTITDQLYLSAIGTVTVYKASTKTAVQTFTFANTGSKTAIAYNSTLYACTTNGDGTAYIEKINFAKIQKDTYTLSNDVSYCLNMNFDKNFGQLFVSVADSNGNLALITMSVIGMNPTILKISPSEAVNTNSLSSYSYAVGVDNDTKIVSVASAAGKLYSVQYTNLCPNQCSNHGVCIDGVCTCQTNWFGLDCGAGKPSVTSGQSNAAGSTQITYYGTTSITLSGENFANTTNYQITICNQNCTSMSFSNSSSISCSLYLDGTQNMSPLATCDVLVTFNSLSSDPVTLFTFASPLFTGEYTQTNNIITLKASQMYSVMYLVTLWKLVRIPFSVTPNSLSFTLPPLSTNSKVQVTFTNGQVYADINIVIMPNIVSVSHTVINTNAGLLLTMLGDFFLANPGYKIKMGDALMTPNIISMSELTFTTPQGIQTNKTIRAVDTTKNLYSNFITFQYTPPKFSALSFNNTVTNIITIQGNNFGNSSSLINITDTQSNPLNATILSVSDYVITAQLSSTISKGVFTLAVDSQIATSPIKLNLPPSIISIESPPVTGGNITIVGNYLQSSSVIFSSEEYDEEFLDCIDIGLENYPATRVCEVFSGVGEFEVFAQSIFQGTFFSSSSKSSIYQGPTIEDINPKFYFENKTVEFTITGDNFVNSTLVITVNDEECVATDVTTTSITCSITPSSVAKNAINPVPVFVSVKDQGVFNNNTLSYYEKECLNNCSTHGTCNYSTAICKCDDGYQGTDCSELIPTTSTTSTTTATTTDTTSTTTTGLNSSNHLTINILISILSLIAIVLIQ</sequence>
<proteinExistence type="predicted"/>
<dbReference type="GeneID" id="31355666"/>
<dbReference type="SUPFAM" id="SSF81296">
    <property type="entry name" value="E set domains"/>
    <property type="match status" value="2"/>
</dbReference>
<dbReference type="PROSITE" id="PS01186">
    <property type="entry name" value="EGF_2"/>
    <property type="match status" value="1"/>
</dbReference>
<dbReference type="PANTHER" id="PTHR24032">
    <property type="entry name" value="EGF-LIKE DOMAIN-CONTAINING PROTEIN-RELATED-RELATED"/>
    <property type="match status" value="1"/>
</dbReference>
<dbReference type="InterPro" id="IPR014756">
    <property type="entry name" value="Ig_E-set"/>
</dbReference>
<dbReference type="RefSeq" id="XP_020438445.1">
    <property type="nucleotide sequence ID" value="XM_020571171.1"/>
</dbReference>
<dbReference type="Gene3D" id="2.60.40.10">
    <property type="entry name" value="Immunoglobulins"/>
    <property type="match status" value="2"/>
</dbReference>
<feature type="disulfide bond" evidence="2">
    <location>
        <begin position="929"/>
        <end position="939"/>
    </location>
</feature>
<evidence type="ECO:0000313" key="4">
    <source>
        <dbReference type="EMBL" id="EFA86340.1"/>
    </source>
</evidence>
<comment type="caution">
    <text evidence="2">Lacks conserved residue(s) required for the propagation of feature annotation.</text>
</comment>
<keyword evidence="2" id="KW-0245">EGF-like domain</keyword>
<dbReference type="InterPro" id="IPR053331">
    <property type="entry name" value="EGF-like_comC"/>
</dbReference>
<dbReference type="Pfam" id="PF01833">
    <property type="entry name" value="TIG"/>
    <property type="match status" value="3"/>
</dbReference>
<dbReference type="PROSITE" id="PS50026">
    <property type="entry name" value="EGF_3"/>
    <property type="match status" value="1"/>
</dbReference>
<dbReference type="FunCoup" id="D3AVL7">
    <property type="interactions" value="802"/>
</dbReference>
<evidence type="ECO:0000313" key="5">
    <source>
        <dbReference type="Proteomes" id="UP000001396"/>
    </source>
</evidence>
<evidence type="ECO:0000256" key="1">
    <source>
        <dbReference type="ARBA" id="ARBA00023180"/>
    </source>
</evidence>
<feature type="domain" description="EGF-like" evidence="3">
    <location>
        <begin position="925"/>
        <end position="958"/>
    </location>
</feature>
<dbReference type="InterPro" id="IPR002909">
    <property type="entry name" value="IPT_dom"/>
</dbReference>
<dbReference type="SMART" id="SM00181">
    <property type="entry name" value="EGF"/>
    <property type="match status" value="2"/>
</dbReference>
<dbReference type="FunFam" id="2.10.25.10:FF:000001">
    <property type="entry name" value="Tenascin C"/>
    <property type="match status" value="1"/>
</dbReference>
<dbReference type="SUPFAM" id="SSF63825">
    <property type="entry name" value="YWTD domain"/>
    <property type="match status" value="1"/>
</dbReference>
<dbReference type="InterPro" id="IPR000742">
    <property type="entry name" value="EGF"/>
</dbReference>
<reference evidence="4 5" key="1">
    <citation type="journal article" date="2011" name="Genome Res.">
        <title>Phylogeny-wide analysis of social amoeba genomes highlights ancient origins for complex intercellular communication.</title>
        <authorList>
            <person name="Heidel A.J."/>
            <person name="Lawal H.M."/>
            <person name="Felder M."/>
            <person name="Schilde C."/>
            <person name="Helps N.R."/>
            <person name="Tunggal B."/>
            <person name="Rivero F."/>
            <person name="John U."/>
            <person name="Schleicher M."/>
            <person name="Eichinger L."/>
            <person name="Platzer M."/>
            <person name="Noegel A.A."/>
            <person name="Schaap P."/>
            <person name="Gloeckner G."/>
        </authorList>
    </citation>
    <scope>NUCLEOTIDE SEQUENCE [LARGE SCALE GENOMIC DNA]</scope>
    <source>
        <strain evidence="5">ATCC 26659 / Pp 5 / PN500</strain>
    </source>
</reference>
<dbReference type="PROSITE" id="PS00022">
    <property type="entry name" value="EGF_1"/>
    <property type="match status" value="2"/>
</dbReference>
<dbReference type="STRING" id="670386.D3AVL7"/>
<dbReference type="AlphaFoldDB" id="D3AVL7"/>
<dbReference type="Pfam" id="PF23106">
    <property type="entry name" value="EGF_Teneurin"/>
    <property type="match status" value="1"/>
</dbReference>
<name>D3AVL7_HETP5</name>